<keyword evidence="1" id="KW-0472">Membrane</keyword>
<name>A0A8G1A3H1_9EURY</name>
<feature type="transmembrane region" description="Helical" evidence="1">
    <location>
        <begin position="68"/>
        <end position="87"/>
    </location>
</feature>
<dbReference type="OrthoDB" id="53377at2157"/>
<reference evidence="2" key="1">
    <citation type="journal article" date="2005" name="Int. J. Syst. Evol. Microbiol.">
        <title>Methanofollis formosanus sp. nov., isolated from a fish pond.</title>
        <authorList>
            <person name="Wu S.Y."/>
            <person name="Chen S.C."/>
            <person name="Lai M.C."/>
        </authorList>
    </citation>
    <scope>NUCLEOTIDE SEQUENCE</scope>
    <source>
        <strain evidence="2">ML15</strain>
    </source>
</reference>
<accession>A0A8G1A3H1</accession>
<reference evidence="2" key="2">
    <citation type="submission" date="2019-03" db="EMBL/GenBank/DDBJ databases">
        <authorList>
            <person name="Chen S.-C."/>
            <person name="Wu S.-Y."/>
            <person name="Lai M.-C."/>
        </authorList>
    </citation>
    <scope>NUCLEOTIDE SEQUENCE</scope>
    <source>
        <strain evidence="2">ML15</strain>
    </source>
</reference>
<dbReference type="Proteomes" id="UP000826709">
    <property type="component" value="Chromosome"/>
</dbReference>
<dbReference type="RefSeq" id="WP_220681356.1">
    <property type="nucleotide sequence ID" value="NZ_CP037968.1"/>
</dbReference>
<sequence>MEGIVPVLGLYLLLNLVAAAAFWNDKRKARANRWRTSENLLLTVAFLGPFGAWWAMQHYRHKTQKPKFRLVPVFAFVHLAALLYLVLSGA</sequence>
<evidence type="ECO:0000313" key="2">
    <source>
        <dbReference type="EMBL" id="QYZ80048.1"/>
    </source>
</evidence>
<dbReference type="Pfam" id="PF06961">
    <property type="entry name" value="DUF1294"/>
    <property type="match status" value="1"/>
</dbReference>
<keyword evidence="1" id="KW-0812">Transmembrane</keyword>
<dbReference type="AlphaFoldDB" id="A0A8G1A3H1"/>
<keyword evidence="3" id="KW-1185">Reference proteome</keyword>
<dbReference type="InterPro" id="IPR010718">
    <property type="entry name" value="DUF1294"/>
</dbReference>
<organism evidence="2 3">
    <name type="scientific">Methanofollis formosanus</name>
    <dbReference type="NCBI Taxonomy" id="299308"/>
    <lineage>
        <taxon>Archaea</taxon>
        <taxon>Methanobacteriati</taxon>
        <taxon>Methanobacteriota</taxon>
        <taxon>Stenosarchaea group</taxon>
        <taxon>Methanomicrobia</taxon>
        <taxon>Methanomicrobiales</taxon>
        <taxon>Methanomicrobiaceae</taxon>
        <taxon>Methanofollis</taxon>
    </lineage>
</organism>
<keyword evidence="1" id="KW-1133">Transmembrane helix</keyword>
<evidence type="ECO:0000313" key="3">
    <source>
        <dbReference type="Proteomes" id="UP000826709"/>
    </source>
</evidence>
<evidence type="ECO:0000256" key="1">
    <source>
        <dbReference type="SAM" id="Phobius"/>
    </source>
</evidence>
<feature type="transmembrane region" description="Helical" evidence="1">
    <location>
        <begin position="39"/>
        <end position="56"/>
    </location>
</feature>
<proteinExistence type="predicted"/>
<protein>
    <submittedName>
        <fullName evidence="2">DUF1294 domain-containing protein</fullName>
    </submittedName>
</protein>
<dbReference type="EMBL" id="CP037968">
    <property type="protein sequence ID" value="QYZ80048.1"/>
    <property type="molecule type" value="Genomic_DNA"/>
</dbReference>
<gene>
    <name evidence="2" type="ORF">E2N92_11735</name>
</gene>
<dbReference type="KEGG" id="mfk:E2N92_11735"/>